<evidence type="ECO:0000313" key="9">
    <source>
        <dbReference type="EMBL" id="KTD83188.1"/>
    </source>
</evidence>
<proteinExistence type="predicted"/>
<feature type="transmembrane region" description="Helical" evidence="7">
    <location>
        <begin position="348"/>
        <end position="369"/>
    </location>
</feature>
<feature type="transmembrane region" description="Helical" evidence="7">
    <location>
        <begin position="846"/>
        <end position="864"/>
    </location>
</feature>
<dbReference type="InterPro" id="IPR038766">
    <property type="entry name" value="Membrane_comp_ABC_pdt"/>
</dbReference>
<evidence type="ECO:0000256" key="6">
    <source>
        <dbReference type="SAM" id="Coils"/>
    </source>
</evidence>
<evidence type="ECO:0000256" key="7">
    <source>
        <dbReference type="SAM" id="Phobius"/>
    </source>
</evidence>
<dbReference type="Proteomes" id="UP000054709">
    <property type="component" value="Unassembled WGS sequence"/>
</dbReference>
<evidence type="ECO:0000256" key="5">
    <source>
        <dbReference type="ARBA" id="ARBA00023136"/>
    </source>
</evidence>
<evidence type="ECO:0000313" key="10">
    <source>
        <dbReference type="Proteomes" id="UP000054709"/>
    </source>
</evidence>
<organism evidence="9 10">
    <name type="scientific">Paenibacillus etheri</name>
    <dbReference type="NCBI Taxonomy" id="1306852"/>
    <lineage>
        <taxon>Bacteria</taxon>
        <taxon>Bacillati</taxon>
        <taxon>Bacillota</taxon>
        <taxon>Bacilli</taxon>
        <taxon>Bacillales</taxon>
        <taxon>Paenibacillaceae</taxon>
        <taxon>Paenibacillus</taxon>
    </lineage>
</organism>
<dbReference type="GO" id="GO:0005886">
    <property type="term" value="C:plasma membrane"/>
    <property type="evidence" value="ECO:0007669"/>
    <property type="project" value="UniProtKB-SubCell"/>
</dbReference>
<comment type="caution">
    <text evidence="9">The sequence shown here is derived from an EMBL/GenBank/DDBJ whole genome shotgun (WGS) entry which is preliminary data.</text>
</comment>
<dbReference type="RefSeq" id="WP_060626981.1">
    <property type="nucleotide sequence ID" value="NZ_LCZJ02000098.1"/>
</dbReference>
<reference evidence="9 10" key="1">
    <citation type="journal article" date="2015" name="Int. Biodeterior. Biodegradation">
        <title>Physiological and genetic screening methods for the isolation of methyl tert-butyl ether-degrading bacteria for bioremediation purposes.</title>
        <authorList>
            <person name="Guisado I.M."/>
            <person name="Purswani J."/>
            <person name="Gonzalez Lopez J."/>
            <person name="Pozo C."/>
        </authorList>
    </citation>
    <scope>NUCLEOTIDE SEQUENCE [LARGE SCALE GENOMIC DNA]</scope>
    <source>
        <strain evidence="9 10">SH7</strain>
    </source>
</reference>
<evidence type="ECO:0000256" key="2">
    <source>
        <dbReference type="ARBA" id="ARBA00022475"/>
    </source>
</evidence>
<keyword evidence="10" id="KW-1185">Reference proteome</keyword>
<comment type="subcellular location">
    <subcellularLocation>
        <location evidence="1">Cell membrane</location>
        <topology evidence="1">Multi-pass membrane protein</topology>
    </subcellularLocation>
</comment>
<evidence type="ECO:0000259" key="8">
    <source>
        <dbReference type="Pfam" id="PF02687"/>
    </source>
</evidence>
<dbReference type="Pfam" id="PF02687">
    <property type="entry name" value="FtsX"/>
    <property type="match status" value="2"/>
</dbReference>
<feature type="transmembrane region" description="Helical" evidence="7">
    <location>
        <begin position="518"/>
        <end position="538"/>
    </location>
</feature>
<accession>A0A0W1APC9</accession>
<dbReference type="PANTHER" id="PTHR30287:SF1">
    <property type="entry name" value="INNER MEMBRANE PROTEIN"/>
    <property type="match status" value="1"/>
</dbReference>
<feature type="coiled-coil region" evidence="6">
    <location>
        <begin position="264"/>
        <end position="291"/>
    </location>
</feature>
<keyword evidence="5 7" id="KW-0472">Membrane</keyword>
<feature type="domain" description="ABC3 transporter permease C-terminal" evidence="8">
    <location>
        <begin position="352"/>
        <end position="466"/>
    </location>
</feature>
<feature type="transmembrane region" description="Helical" evidence="7">
    <location>
        <begin position="445"/>
        <end position="465"/>
    </location>
</feature>
<protein>
    <recommendedName>
        <fullName evidence="8">ABC3 transporter permease C-terminal domain-containing protein</fullName>
    </recommendedName>
</protein>
<evidence type="ECO:0000256" key="1">
    <source>
        <dbReference type="ARBA" id="ARBA00004651"/>
    </source>
</evidence>
<dbReference type="AlphaFoldDB" id="A0A0W1APC9"/>
<keyword evidence="2" id="KW-1003">Cell membrane</keyword>
<feature type="transmembrane region" description="Helical" evidence="7">
    <location>
        <begin position="397"/>
        <end position="425"/>
    </location>
</feature>
<dbReference type="OrthoDB" id="5137249at2"/>
<sequence length="881" mass="96847">MKKRALWKDIFREIRHTKARFISIFAIIMLGVSFFSGIKSAGPDMLDTAGTFYQETRLMDLKVQTSYGLTEDNIDLLSDVPGIDEVQPGYSADVFSGNNALILKVHSYDSDKPLNQYSMIEGRLPEDSGEIVLDDKLAGKYALGDKITFSGAGTDAELSNNFETLNYTVVGFVRSPQFIEKSTRGTSGIGKGTADAFAAIPESDFKLPVYTEAYLSFKDTTGVKAYSPEYEGLIEQHTKAVEQAMSSVPEARLAEMRAEGEKELSSGRGKVAAAEKQLADLKRQPEGVQQEQAANMKAIADGLVSAKAELAAGEQKLAELGLPKVYVTDRSANPGYAEYKDNADRLSAIASAFPVFFFLIAALVSLTTMTRMVEEHRLQIGTLKALGYGNRDIMAKFLVYGTLASLTASVAGLALGFTMFPTIIYNAYSSLYNLPDLIKSFYPSYSIISIIVALICTTLTAWIAARVELRSNASVLMRPKAPKSGQRILLERVTFVWKRLSFVQKVTARNLFRYKQRMFMTVFGVAGCTALILTGFGLKDSIGSIAPQQFGTIMKYDALVALHEDASADVRDAYEQLITGESTITGSLSVAQETMKAHSSAVNDQDVHMFIPASVDAISDYVELRDRVSGEKRTLSDEGAIISEKLAKLYGLEPGDQLNVVDKDNETFKIKVAGITENYVMHYVYMTPVYYSSIFGQEPAFNTELLNYTMHDKAWEDKFGEKLTANEGVAAVSFSSSVGTAFDDTMKSMDVVTLVLIVSAAALAFVVLYNLTNINVSERIRELSTIKVLGFYDKEVTLYIYRENMLLSLLGIVAGSGLGIILHSFVLNTAELDATMFAPIIKWPSYVYAALLTLLFSGIVMAFMHIKLKRIHMIEALKSVE</sequence>
<name>A0A0W1APC9_9BACL</name>
<evidence type="ECO:0000256" key="4">
    <source>
        <dbReference type="ARBA" id="ARBA00022989"/>
    </source>
</evidence>
<keyword evidence="4 7" id="KW-1133">Transmembrane helix</keyword>
<dbReference type="InterPro" id="IPR003838">
    <property type="entry name" value="ABC3_permease_C"/>
</dbReference>
<keyword evidence="6" id="KW-0175">Coiled coil</keyword>
<feature type="domain" description="ABC3 transporter permease C-terminal" evidence="8">
    <location>
        <begin position="755"/>
        <end position="871"/>
    </location>
</feature>
<feature type="transmembrane region" description="Helical" evidence="7">
    <location>
        <begin position="21"/>
        <end position="38"/>
    </location>
</feature>
<dbReference type="EMBL" id="LCZJ02000098">
    <property type="protein sequence ID" value="KTD83188.1"/>
    <property type="molecule type" value="Genomic_DNA"/>
</dbReference>
<gene>
    <name evidence="9" type="ORF">UQ64_03405</name>
</gene>
<feature type="transmembrane region" description="Helical" evidence="7">
    <location>
        <begin position="751"/>
        <end position="771"/>
    </location>
</feature>
<keyword evidence="3 7" id="KW-0812">Transmembrane</keyword>
<evidence type="ECO:0000256" key="3">
    <source>
        <dbReference type="ARBA" id="ARBA00022692"/>
    </source>
</evidence>
<dbReference type="PANTHER" id="PTHR30287">
    <property type="entry name" value="MEMBRANE COMPONENT OF PREDICTED ABC SUPERFAMILY METABOLITE UPTAKE TRANSPORTER"/>
    <property type="match status" value="1"/>
</dbReference>
<feature type="transmembrane region" description="Helical" evidence="7">
    <location>
        <begin position="806"/>
        <end position="826"/>
    </location>
</feature>